<keyword evidence="4" id="KW-1185">Reference proteome</keyword>
<gene>
    <name evidence="3" type="ORF">ACFP2T_20830</name>
</gene>
<comment type="caution">
    <text evidence="3">The sequence shown here is derived from an EMBL/GenBank/DDBJ whole genome shotgun (WGS) entry which is preliminary data.</text>
</comment>
<dbReference type="EMBL" id="JBHSPR010000017">
    <property type="protein sequence ID" value="MFC6018640.1"/>
    <property type="molecule type" value="Genomic_DNA"/>
</dbReference>
<organism evidence="3 4">
    <name type="scientific">Plantactinospora solaniradicis</name>
    <dbReference type="NCBI Taxonomy" id="1723736"/>
    <lineage>
        <taxon>Bacteria</taxon>
        <taxon>Bacillati</taxon>
        <taxon>Actinomycetota</taxon>
        <taxon>Actinomycetes</taxon>
        <taxon>Micromonosporales</taxon>
        <taxon>Micromonosporaceae</taxon>
        <taxon>Plantactinospora</taxon>
    </lineage>
</organism>
<dbReference type="Pfam" id="PF13400">
    <property type="entry name" value="Tad"/>
    <property type="match status" value="1"/>
</dbReference>
<keyword evidence="1" id="KW-0812">Transmembrane</keyword>
<protein>
    <submittedName>
        <fullName evidence="3">Rv3654c family TadE-like protein</fullName>
    </submittedName>
</protein>
<feature type="domain" description="Putative Flp pilus-assembly TadG-like N-terminal" evidence="2">
    <location>
        <begin position="37"/>
        <end position="84"/>
    </location>
</feature>
<name>A0ABW1KA49_9ACTN</name>
<sequence length="146" mass="14386">MKTGAVLVNTGAVLAKTGTAGRDPAADQLGRVGSDRGSATVWLLVAGLVLVLFSLGGSAIGAARVARHQARVAADLGALAGAARVLEGPGSACGRAAAIAAANSARLTSCTLDGFDVQITAEVLVEPLPGFTRNARATSRAGPVRG</sequence>
<reference evidence="4" key="1">
    <citation type="journal article" date="2019" name="Int. J. Syst. Evol. Microbiol.">
        <title>The Global Catalogue of Microorganisms (GCM) 10K type strain sequencing project: providing services to taxonomists for standard genome sequencing and annotation.</title>
        <authorList>
            <consortium name="The Broad Institute Genomics Platform"/>
            <consortium name="The Broad Institute Genome Sequencing Center for Infectious Disease"/>
            <person name="Wu L."/>
            <person name="Ma J."/>
        </authorList>
    </citation>
    <scope>NUCLEOTIDE SEQUENCE [LARGE SCALE GENOMIC DNA]</scope>
    <source>
        <strain evidence="4">ZS-35-S2</strain>
    </source>
</reference>
<evidence type="ECO:0000256" key="1">
    <source>
        <dbReference type="SAM" id="Phobius"/>
    </source>
</evidence>
<evidence type="ECO:0000313" key="4">
    <source>
        <dbReference type="Proteomes" id="UP001596203"/>
    </source>
</evidence>
<dbReference type="InterPro" id="IPR021202">
    <property type="entry name" value="Rv3654c-like"/>
</dbReference>
<feature type="transmembrane region" description="Helical" evidence="1">
    <location>
        <begin position="39"/>
        <end position="63"/>
    </location>
</feature>
<evidence type="ECO:0000259" key="2">
    <source>
        <dbReference type="Pfam" id="PF13400"/>
    </source>
</evidence>
<dbReference type="NCBIfam" id="TIGR03816">
    <property type="entry name" value="tadE_like_DECH"/>
    <property type="match status" value="1"/>
</dbReference>
<keyword evidence="1" id="KW-1133">Transmembrane helix</keyword>
<accession>A0ABW1KA49</accession>
<keyword evidence="1" id="KW-0472">Membrane</keyword>
<proteinExistence type="predicted"/>
<dbReference type="RefSeq" id="WP_377424284.1">
    <property type="nucleotide sequence ID" value="NZ_JBHSPR010000017.1"/>
</dbReference>
<dbReference type="Proteomes" id="UP001596203">
    <property type="component" value="Unassembled WGS sequence"/>
</dbReference>
<dbReference type="InterPro" id="IPR028087">
    <property type="entry name" value="Tad_N"/>
</dbReference>
<evidence type="ECO:0000313" key="3">
    <source>
        <dbReference type="EMBL" id="MFC6018640.1"/>
    </source>
</evidence>